<dbReference type="Pfam" id="PF25212">
    <property type="entry name" value="HVO_A0114"/>
    <property type="match status" value="1"/>
</dbReference>
<proteinExistence type="predicted"/>
<dbReference type="InterPro" id="IPR036388">
    <property type="entry name" value="WH-like_DNA-bd_sf"/>
</dbReference>
<accession>A0A9E6RDQ4</accession>
<reference evidence="1" key="1">
    <citation type="submission" date="2021-08" db="EMBL/GenBank/DDBJ databases">
        <authorList>
            <person name="Zhang H."/>
            <person name="Xu M."/>
            <person name="Yu Z."/>
            <person name="Yang L."/>
            <person name="Cai Y."/>
        </authorList>
    </citation>
    <scope>NUCLEOTIDE SEQUENCE</scope>
    <source>
        <strain evidence="1">CHL1</strain>
    </source>
</reference>
<dbReference type="InterPro" id="IPR036390">
    <property type="entry name" value="WH_DNA-bd_sf"/>
</dbReference>
<protein>
    <submittedName>
        <fullName evidence="1">Helix-turn-helix domain-containing protein</fullName>
    </submittedName>
</protein>
<dbReference type="SUPFAM" id="SSF46785">
    <property type="entry name" value="Winged helix' DNA-binding domain"/>
    <property type="match status" value="1"/>
</dbReference>
<evidence type="ECO:0000313" key="1">
    <source>
        <dbReference type="EMBL" id="QZO02025.1"/>
    </source>
</evidence>
<gene>
    <name evidence="1" type="ORF">K6K41_12490</name>
</gene>
<keyword evidence="2" id="KW-1185">Reference proteome</keyword>
<name>A0A9E6RDQ4_9HYPH</name>
<evidence type="ECO:0000313" key="2">
    <source>
        <dbReference type="Proteomes" id="UP000825701"/>
    </source>
</evidence>
<dbReference type="Proteomes" id="UP000825701">
    <property type="component" value="Chromosome"/>
</dbReference>
<dbReference type="Gene3D" id="1.10.10.10">
    <property type="entry name" value="Winged helix-like DNA-binding domain superfamily/Winged helix DNA-binding domain"/>
    <property type="match status" value="1"/>
</dbReference>
<dbReference type="RefSeq" id="WP_378149057.1">
    <property type="nucleotide sequence ID" value="NZ_CP081869.1"/>
</dbReference>
<dbReference type="AlphaFoldDB" id="A0A9E6RDQ4"/>
<sequence>MPPLSETEVILKALTKGNIEIIGIINREAPESVAELARLASRSQSNVSRSLSSLVELKIIRLEGKRPKRPVLNILCIKIRLSEIIGA</sequence>
<dbReference type="EMBL" id="CP081869">
    <property type="protein sequence ID" value="QZO02025.1"/>
    <property type="molecule type" value="Genomic_DNA"/>
</dbReference>
<dbReference type="KEGG" id="cmet:K6K41_12490"/>
<organism evidence="1 2">
    <name type="scientific">Chenggangzhangella methanolivorans</name>
    <dbReference type="NCBI Taxonomy" id="1437009"/>
    <lineage>
        <taxon>Bacteria</taxon>
        <taxon>Pseudomonadati</taxon>
        <taxon>Pseudomonadota</taxon>
        <taxon>Alphaproteobacteria</taxon>
        <taxon>Hyphomicrobiales</taxon>
        <taxon>Methylopilaceae</taxon>
        <taxon>Chenggangzhangella</taxon>
    </lineage>
</organism>